<dbReference type="EMBL" id="JALJOV010002080">
    <property type="protein sequence ID" value="KAK9835085.1"/>
    <property type="molecule type" value="Genomic_DNA"/>
</dbReference>
<dbReference type="SUPFAM" id="SSF82171">
    <property type="entry name" value="DPP6 N-terminal domain-like"/>
    <property type="match status" value="1"/>
</dbReference>
<sequence>MSISDLLEDERNAFEQHLGIPDGLDAPLSAYTLTKLDAKRLAALRATSWRWKHLVDSLPAQDWARITSTNVPAGLLRTTTASVMDVKQLLRSQAAAQMRLKAGLPSSCWTFIPPIHTGTGSAKGLLNISWSPCTPLFGSRYVCLSHARSLYIIDVSSGHRVTHPLKSRHLDVSLIQWVAGGETLLVALSADSPVADKVGHQKHALRLIRAADGKILWNQFRAQQVGRPKASPDQRLMYWCCGDTTFDIIDIRTGTPLSGSPIDIAQQPTWQHSFSIGKPAWSYDGTALVVMAFPPHMPKHPREESPALLYFYSLPGGACTGVVPCDQLHSVAWAPSIPTCAALVCTQHEWARPTPAGDIRMCILVMTPGEGVLRTIRVSSCLKGLYNGLTWSPGSQLLMAHCRFKMRGLRDSEHGGLSIVDPADGATLYVHPGSAYAEEYDLDAHRWVTDTVPADASWSGRAGHLTCSIRSGLSCLVVLFKPECMGAGQGHGVGTVLGPMWVTCAPGWLSKVVMTCHQDQGYTSLPSVAPGGGVAAKSLANCHLQHNQTPSSALYRGWDRGFSLAHLGLWTSQGPLGALPRWQSMGVQLRRHEHKLPLRWAPLQSASVYAIGEAGARVMIVDAQGGLLLCLGSMEQLVHGTVVTRDELEAQLAPRPPKWQLVEASSRIRLSDMDGYISLLVPETELLDSYSSIPQSRQEPPGKIGLAWSPDGRRLAVLGSALSPSTLTFVSFDEPEAPEH</sequence>
<evidence type="ECO:0008006" key="3">
    <source>
        <dbReference type="Google" id="ProtNLM"/>
    </source>
</evidence>
<protein>
    <recommendedName>
        <fullName evidence="3">F-box domain-containing protein</fullName>
    </recommendedName>
</protein>
<name>A0AAW1RNH9_9CHLO</name>
<comment type="caution">
    <text evidence="1">The sequence shown here is derived from an EMBL/GenBank/DDBJ whole genome shotgun (WGS) entry which is preliminary data.</text>
</comment>
<dbReference type="AlphaFoldDB" id="A0AAW1RNH9"/>
<dbReference type="Gene3D" id="2.130.10.10">
    <property type="entry name" value="YVTN repeat-like/Quinoprotein amine dehydrogenase"/>
    <property type="match status" value="1"/>
</dbReference>
<organism evidence="1 2">
    <name type="scientific">Apatococcus fuscideae</name>
    <dbReference type="NCBI Taxonomy" id="2026836"/>
    <lineage>
        <taxon>Eukaryota</taxon>
        <taxon>Viridiplantae</taxon>
        <taxon>Chlorophyta</taxon>
        <taxon>core chlorophytes</taxon>
        <taxon>Trebouxiophyceae</taxon>
        <taxon>Chlorellales</taxon>
        <taxon>Chlorellaceae</taxon>
        <taxon>Apatococcus</taxon>
    </lineage>
</organism>
<gene>
    <name evidence="1" type="ORF">WJX84_007052</name>
</gene>
<dbReference type="InterPro" id="IPR015943">
    <property type="entry name" value="WD40/YVTN_repeat-like_dom_sf"/>
</dbReference>
<proteinExistence type="predicted"/>
<reference evidence="1 2" key="1">
    <citation type="journal article" date="2024" name="Nat. Commun.">
        <title>Phylogenomics reveals the evolutionary origins of lichenization in chlorophyte algae.</title>
        <authorList>
            <person name="Puginier C."/>
            <person name="Libourel C."/>
            <person name="Otte J."/>
            <person name="Skaloud P."/>
            <person name="Haon M."/>
            <person name="Grisel S."/>
            <person name="Petersen M."/>
            <person name="Berrin J.G."/>
            <person name="Delaux P.M."/>
            <person name="Dal Grande F."/>
            <person name="Keller J."/>
        </authorList>
    </citation>
    <scope>NUCLEOTIDE SEQUENCE [LARGE SCALE GENOMIC DNA]</scope>
    <source>
        <strain evidence="1 2">SAG 2523</strain>
    </source>
</reference>
<evidence type="ECO:0000313" key="1">
    <source>
        <dbReference type="EMBL" id="KAK9835085.1"/>
    </source>
</evidence>
<evidence type="ECO:0000313" key="2">
    <source>
        <dbReference type="Proteomes" id="UP001485043"/>
    </source>
</evidence>
<keyword evidence="2" id="KW-1185">Reference proteome</keyword>
<dbReference type="Proteomes" id="UP001485043">
    <property type="component" value="Unassembled WGS sequence"/>
</dbReference>
<accession>A0AAW1RNH9</accession>